<evidence type="ECO:0000313" key="1">
    <source>
        <dbReference type="EMBL" id="THC91775.1"/>
    </source>
</evidence>
<evidence type="ECO:0000313" key="2">
    <source>
        <dbReference type="Proteomes" id="UP000308092"/>
    </source>
</evidence>
<sequence>MGYEWLFLVLRVEFAFSSKQFGPVAQW</sequence>
<comment type="caution">
    <text evidence="1">The sequence shown here is derived from an EMBL/GenBank/DDBJ whole genome shotgun (WGS) entry which is preliminary data.</text>
</comment>
<gene>
    <name evidence="1" type="ORF">EYZ11_008753</name>
</gene>
<accession>A0A4S3JA20</accession>
<name>A0A4S3JA20_9EURO</name>
<organism evidence="1 2">
    <name type="scientific">Aspergillus tanneri</name>
    <dbReference type="NCBI Taxonomy" id="1220188"/>
    <lineage>
        <taxon>Eukaryota</taxon>
        <taxon>Fungi</taxon>
        <taxon>Dikarya</taxon>
        <taxon>Ascomycota</taxon>
        <taxon>Pezizomycotina</taxon>
        <taxon>Eurotiomycetes</taxon>
        <taxon>Eurotiomycetidae</taxon>
        <taxon>Eurotiales</taxon>
        <taxon>Aspergillaceae</taxon>
        <taxon>Aspergillus</taxon>
        <taxon>Aspergillus subgen. Circumdati</taxon>
    </lineage>
</organism>
<dbReference type="AlphaFoldDB" id="A0A4S3JA20"/>
<reference evidence="1 2" key="1">
    <citation type="submission" date="2019-03" db="EMBL/GenBank/DDBJ databases">
        <title>The genome sequence of a newly discovered highly antifungal drug resistant Aspergillus species, Aspergillus tanneri NIH 1004.</title>
        <authorList>
            <person name="Mounaud S."/>
            <person name="Singh I."/>
            <person name="Joardar V."/>
            <person name="Pakala S."/>
            <person name="Pakala S."/>
            <person name="Venepally P."/>
            <person name="Hoover J."/>
            <person name="Nierman W."/>
            <person name="Chung J."/>
            <person name="Losada L."/>
        </authorList>
    </citation>
    <scope>NUCLEOTIDE SEQUENCE [LARGE SCALE GENOMIC DNA]</scope>
    <source>
        <strain evidence="1 2">NIH1004</strain>
    </source>
</reference>
<protein>
    <submittedName>
        <fullName evidence="1">Uncharacterized protein</fullName>
    </submittedName>
</protein>
<dbReference type="EMBL" id="SOSA01000385">
    <property type="protein sequence ID" value="THC91775.1"/>
    <property type="molecule type" value="Genomic_DNA"/>
</dbReference>
<dbReference type="VEuPathDB" id="FungiDB:EYZ11_008753"/>
<proteinExistence type="predicted"/>
<dbReference type="Proteomes" id="UP000308092">
    <property type="component" value="Unassembled WGS sequence"/>
</dbReference>
<keyword evidence="2" id="KW-1185">Reference proteome</keyword>